<dbReference type="Proteomes" id="UP000664417">
    <property type="component" value="Unassembled WGS sequence"/>
</dbReference>
<dbReference type="SUPFAM" id="SSF52540">
    <property type="entry name" value="P-loop containing nucleoside triphosphate hydrolases"/>
    <property type="match status" value="1"/>
</dbReference>
<dbReference type="PANTHER" id="PTHR43581">
    <property type="entry name" value="ATP/GTP PHOSPHATASE"/>
    <property type="match status" value="1"/>
</dbReference>
<dbReference type="AlphaFoldDB" id="A0A8J7QFI1"/>
<dbReference type="InterPro" id="IPR003959">
    <property type="entry name" value="ATPase_AAA_core"/>
</dbReference>
<keyword evidence="4" id="KW-1185">Reference proteome</keyword>
<evidence type="ECO:0000313" key="4">
    <source>
        <dbReference type="Proteomes" id="UP000664417"/>
    </source>
</evidence>
<dbReference type="GO" id="GO:0005524">
    <property type="term" value="F:ATP binding"/>
    <property type="evidence" value="ECO:0007669"/>
    <property type="project" value="InterPro"/>
</dbReference>
<dbReference type="EMBL" id="JAFREP010000008">
    <property type="protein sequence ID" value="MBO1318950.1"/>
    <property type="molecule type" value="Genomic_DNA"/>
</dbReference>
<evidence type="ECO:0000259" key="2">
    <source>
        <dbReference type="Pfam" id="PF13514"/>
    </source>
</evidence>
<accession>A0A8J7QFI1</accession>
<dbReference type="Pfam" id="PF13304">
    <property type="entry name" value="AAA_21"/>
    <property type="match status" value="1"/>
</dbReference>
<sequence>MKVASLSLKYFKKFHDHELSFVNEETGEVNDLVILYGGNATGKSTILQAISSTLGVATGRLRRASDLDWPGFYLELAARSWQFPYEVLLGINFSAAELAAACDYFSRVPDFAENPEALLPSQEQDVTLTLVEGKVSAPSRGQYFQFRGREYARKLVRQAPEGFDLFKNVGSVFWYNEFRGSTGLSVDEHDDRKGNFDENMLRRRLADWMYFHQRVTEGRYQLRPGQRDLYSDLERAFKTLFPNHSFEGAVPRESGSEVPWFFLYDGKNQYEIAEMSSGERAVFPFIFDFAFMNIHNSVILIDEFEQHLHPELQIAMLEYLPKLGLNNQFFITTHSEALADAVPPECVYDLNDYEEDY</sequence>
<dbReference type="PANTHER" id="PTHR43581:SF4">
    <property type="entry name" value="ATP_GTP PHOSPHATASE"/>
    <property type="match status" value="1"/>
</dbReference>
<dbReference type="GO" id="GO:0016887">
    <property type="term" value="F:ATP hydrolysis activity"/>
    <property type="evidence" value="ECO:0007669"/>
    <property type="project" value="InterPro"/>
</dbReference>
<dbReference type="InterPro" id="IPR038734">
    <property type="entry name" value="YhaN_AAA"/>
</dbReference>
<feature type="domain" description="ATPase AAA-type core" evidence="1">
    <location>
        <begin position="215"/>
        <end position="339"/>
    </location>
</feature>
<name>A0A8J7QFI1_9BACT</name>
<feature type="domain" description="YhaN AAA" evidence="2">
    <location>
        <begin position="1"/>
        <end position="53"/>
    </location>
</feature>
<comment type="caution">
    <text evidence="3">The sequence shown here is derived from an EMBL/GenBank/DDBJ whole genome shotgun (WGS) entry which is preliminary data.</text>
</comment>
<gene>
    <name evidence="3" type="ORF">J3U88_10815</name>
</gene>
<evidence type="ECO:0000313" key="3">
    <source>
        <dbReference type="EMBL" id="MBO1318950.1"/>
    </source>
</evidence>
<dbReference type="Gene3D" id="3.40.50.300">
    <property type="entry name" value="P-loop containing nucleotide triphosphate hydrolases"/>
    <property type="match status" value="2"/>
</dbReference>
<reference evidence="3" key="1">
    <citation type="submission" date="2021-03" db="EMBL/GenBank/DDBJ databases">
        <authorList>
            <person name="Wang G."/>
        </authorList>
    </citation>
    <scope>NUCLEOTIDE SEQUENCE</scope>
    <source>
        <strain evidence="3">KCTC 12899</strain>
    </source>
</reference>
<evidence type="ECO:0000259" key="1">
    <source>
        <dbReference type="Pfam" id="PF13304"/>
    </source>
</evidence>
<proteinExistence type="predicted"/>
<dbReference type="Pfam" id="PF13514">
    <property type="entry name" value="AAA_27"/>
    <property type="match status" value="1"/>
</dbReference>
<organism evidence="3 4">
    <name type="scientific">Acanthopleuribacter pedis</name>
    <dbReference type="NCBI Taxonomy" id="442870"/>
    <lineage>
        <taxon>Bacteria</taxon>
        <taxon>Pseudomonadati</taxon>
        <taxon>Acidobacteriota</taxon>
        <taxon>Holophagae</taxon>
        <taxon>Acanthopleuribacterales</taxon>
        <taxon>Acanthopleuribacteraceae</taxon>
        <taxon>Acanthopleuribacter</taxon>
    </lineage>
</organism>
<dbReference type="RefSeq" id="WP_207858770.1">
    <property type="nucleotide sequence ID" value="NZ_JAFREP010000008.1"/>
</dbReference>
<protein>
    <submittedName>
        <fullName evidence="3">AAA family ATPase</fullName>
    </submittedName>
</protein>
<dbReference type="InterPro" id="IPR051396">
    <property type="entry name" value="Bact_Antivir_Def_Nuclease"/>
</dbReference>
<dbReference type="InterPro" id="IPR027417">
    <property type="entry name" value="P-loop_NTPase"/>
</dbReference>